<dbReference type="AlphaFoldDB" id="A0A9J6P9Z0"/>
<keyword evidence="7" id="KW-1185">Reference proteome</keyword>
<evidence type="ECO:0000313" key="7">
    <source>
        <dbReference type="Proteomes" id="UP001056429"/>
    </source>
</evidence>
<comment type="subcellular location">
    <subcellularLocation>
        <location evidence="2">Bacterial flagellum basal body</location>
    </subcellularLocation>
</comment>
<dbReference type="PANTHER" id="PTHR30435:SF19">
    <property type="entry name" value="FLAGELLAR BASAL-BODY ROD PROTEIN FLGG"/>
    <property type="match status" value="1"/>
</dbReference>
<dbReference type="Pfam" id="PF00460">
    <property type="entry name" value="Flg_bb_rod"/>
    <property type="match status" value="1"/>
</dbReference>
<evidence type="ECO:0000256" key="2">
    <source>
        <dbReference type="RuleBase" id="RU362116"/>
    </source>
</evidence>
<dbReference type="PANTHER" id="PTHR30435">
    <property type="entry name" value="FLAGELLAR PROTEIN"/>
    <property type="match status" value="1"/>
</dbReference>
<keyword evidence="6" id="KW-0966">Cell projection</keyword>
<comment type="similarity">
    <text evidence="1 2">Belongs to the flagella basal body rod proteins family.</text>
</comment>
<dbReference type="Pfam" id="PF22692">
    <property type="entry name" value="LlgE_F_G_D1"/>
    <property type="match status" value="1"/>
</dbReference>
<evidence type="ECO:0000256" key="1">
    <source>
        <dbReference type="ARBA" id="ARBA00009677"/>
    </source>
</evidence>
<dbReference type="RefSeq" id="WP_250861843.1">
    <property type="nucleotide sequence ID" value="NZ_JAGSOJ010000007.1"/>
</dbReference>
<evidence type="ECO:0000259" key="3">
    <source>
        <dbReference type="Pfam" id="PF00460"/>
    </source>
</evidence>
<dbReference type="Pfam" id="PF06429">
    <property type="entry name" value="Flg_bbr_C"/>
    <property type="match status" value="1"/>
</dbReference>
<proteinExistence type="inferred from homology"/>
<dbReference type="InterPro" id="IPR037925">
    <property type="entry name" value="FlgE/F/G-like"/>
</dbReference>
<name>A0A9J6P9Z0_9CLOT</name>
<keyword evidence="2" id="KW-0975">Bacterial flagellum</keyword>
<evidence type="ECO:0000313" key="6">
    <source>
        <dbReference type="EMBL" id="MCM1992670.1"/>
    </source>
</evidence>
<dbReference type="InterPro" id="IPR001444">
    <property type="entry name" value="Flag_bb_rod_N"/>
</dbReference>
<dbReference type="PROSITE" id="PS00588">
    <property type="entry name" value="FLAGELLA_BB_ROD"/>
    <property type="match status" value="1"/>
</dbReference>
<dbReference type="GO" id="GO:0071978">
    <property type="term" value="P:bacterial-type flagellum-dependent swarming motility"/>
    <property type="evidence" value="ECO:0007669"/>
    <property type="project" value="TreeGrafter"/>
</dbReference>
<sequence length="254" mass="28215">MIRGMYTALSGMIVEEKKQGVISSNLANSNTIGYKSQRVNNKSFNEVLLKNGDTSSGSGENKLGNVSFGVEIDEISTNYGQGAFKSTDKATDLALEGAGYFVVKGANEQKYFTRNGNFKKDLAGFLIDNNGNRLTAKGDNDEVTDIFVGNKELSINERGEVYLDKILSYQLNIVDFDNYDNLQKVGDNLFKNNDEEIESKAYIKQGQLEMANVNASDEYADMITAYRSFESNYKVLSTLDRSLDKSVNQLGRVR</sequence>
<dbReference type="InterPro" id="IPR010930">
    <property type="entry name" value="Flg_bb/hook_C_dom"/>
</dbReference>
<keyword evidence="6" id="KW-0282">Flagellum</keyword>
<evidence type="ECO:0000259" key="5">
    <source>
        <dbReference type="Pfam" id="PF22692"/>
    </source>
</evidence>
<gene>
    <name evidence="6" type="ORF">KDK92_23385</name>
</gene>
<feature type="domain" description="Flagellar hook protein FlgE/F/G-like D1" evidence="5">
    <location>
        <begin position="94"/>
        <end position="162"/>
    </location>
</feature>
<feature type="domain" description="Flagellar basal-body/hook protein C-terminal" evidence="4">
    <location>
        <begin position="204"/>
        <end position="249"/>
    </location>
</feature>
<dbReference type="Proteomes" id="UP001056429">
    <property type="component" value="Unassembled WGS sequence"/>
</dbReference>
<protein>
    <submittedName>
        <fullName evidence="6">Flagellar hook-basal body complex protein</fullName>
    </submittedName>
</protein>
<keyword evidence="6" id="KW-0969">Cilium</keyword>
<dbReference type="GO" id="GO:0009425">
    <property type="term" value="C:bacterial-type flagellum basal body"/>
    <property type="evidence" value="ECO:0007669"/>
    <property type="project" value="UniProtKB-SubCell"/>
</dbReference>
<accession>A0A9J6P9Z0</accession>
<comment type="caution">
    <text evidence="6">The sequence shown here is derived from an EMBL/GenBank/DDBJ whole genome shotgun (WGS) entry which is preliminary data.</text>
</comment>
<dbReference type="InterPro" id="IPR019776">
    <property type="entry name" value="Flagellar_basal_body_rod_CS"/>
</dbReference>
<feature type="domain" description="Flagellar basal body rod protein N-terminal" evidence="3">
    <location>
        <begin position="5"/>
        <end position="35"/>
    </location>
</feature>
<dbReference type="NCBIfam" id="TIGR03506">
    <property type="entry name" value="FlgEFG_subfam"/>
    <property type="match status" value="1"/>
</dbReference>
<dbReference type="EMBL" id="JAGSOJ010000007">
    <property type="protein sequence ID" value="MCM1992670.1"/>
    <property type="molecule type" value="Genomic_DNA"/>
</dbReference>
<dbReference type="InterPro" id="IPR053967">
    <property type="entry name" value="LlgE_F_G-like_D1"/>
</dbReference>
<reference evidence="6" key="2">
    <citation type="submission" date="2021-04" db="EMBL/GenBank/DDBJ databases">
        <authorList>
            <person name="Dong X."/>
        </authorList>
    </citation>
    <scope>NUCLEOTIDE SEQUENCE</scope>
    <source>
        <strain evidence="6">ZWT</strain>
    </source>
</reference>
<evidence type="ECO:0000259" key="4">
    <source>
        <dbReference type="Pfam" id="PF06429"/>
    </source>
</evidence>
<organism evidence="6 7">
    <name type="scientific">Oceanirhabdus seepicola</name>
    <dbReference type="NCBI Taxonomy" id="2828781"/>
    <lineage>
        <taxon>Bacteria</taxon>
        <taxon>Bacillati</taxon>
        <taxon>Bacillota</taxon>
        <taxon>Clostridia</taxon>
        <taxon>Eubacteriales</taxon>
        <taxon>Clostridiaceae</taxon>
        <taxon>Oceanirhabdus</taxon>
    </lineage>
</organism>
<dbReference type="SUPFAM" id="SSF117143">
    <property type="entry name" value="Flagellar hook protein flgE"/>
    <property type="match status" value="1"/>
</dbReference>
<dbReference type="InterPro" id="IPR020013">
    <property type="entry name" value="Flagellar_FlgE/F/G"/>
</dbReference>
<reference evidence="6" key="1">
    <citation type="journal article" date="2021" name="mSystems">
        <title>Bacteria and Archaea Synergistically Convert Glycine Betaine to Biogenic Methane in the Formosa Cold Seep of the South China Sea.</title>
        <authorList>
            <person name="Li L."/>
            <person name="Zhang W."/>
            <person name="Zhang S."/>
            <person name="Song L."/>
            <person name="Sun Q."/>
            <person name="Zhang H."/>
            <person name="Xiang H."/>
            <person name="Dong X."/>
        </authorList>
    </citation>
    <scope>NUCLEOTIDE SEQUENCE</scope>
    <source>
        <strain evidence="6">ZWT</strain>
    </source>
</reference>